<evidence type="ECO:0000313" key="2">
    <source>
        <dbReference type="Proteomes" id="UP000639004"/>
    </source>
</evidence>
<dbReference type="Proteomes" id="UP000639004">
    <property type="component" value="Unassembled WGS sequence"/>
</dbReference>
<reference evidence="1 2" key="1">
    <citation type="submission" date="2020-12" db="EMBL/GenBank/DDBJ databases">
        <title>Enhanced detection system for hospital associated transmission using whole genome sequencing surveillance.</title>
        <authorList>
            <person name="Harrison L.H."/>
            <person name="Van Tyne D."/>
            <person name="Marsh J.W."/>
            <person name="Griffith M.P."/>
            <person name="Snyder D.J."/>
            <person name="Cooper V.S."/>
            <person name="Mustapha M."/>
        </authorList>
    </citation>
    <scope>NUCLEOTIDE SEQUENCE [LARGE SCALE GENOMIC DNA]</scope>
    <source>
        <strain evidence="1 2">SER00238</strain>
    </source>
</reference>
<gene>
    <name evidence="1" type="ORF">JEQ07_11955</name>
</gene>
<keyword evidence="2" id="KW-1185">Reference proteome</keyword>
<dbReference type="RefSeq" id="WP_198642304.1">
    <property type="nucleotide sequence ID" value="NZ_JAEHSL010000007.1"/>
</dbReference>
<accession>A0ABS0TSM6</accession>
<comment type="caution">
    <text evidence="1">The sequence shown here is derived from an EMBL/GenBank/DDBJ whole genome shotgun (WGS) entry which is preliminary data.</text>
</comment>
<name>A0ABS0TSM6_SERPR</name>
<sequence>MDTARSNTLRSTAKEALKELYSPTNNLPYREILDKHASKIADLWPQGAKCIPAWLRLNVECHRVKEGK</sequence>
<organism evidence="1 2">
    <name type="scientific">Serratia proteamaculans</name>
    <dbReference type="NCBI Taxonomy" id="28151"/>
    <lineage>
        <taxon>Bacteria</taxon>
        <taxon>Pseudomonadati</taxon>
        <taxon>Pseudomonadota</taxon>
        <taxon>Gammaproteobacteria</taxon>
        <taxon>Enterobacterales</taxon>
        <taxon>Yersiniaceae</taxon>
        <taxon>Serratia</taxon>
    </lineage>
</organism>
<protein>
    <submittedName>
        <fullName evidence="1">Uncharacterized protein</fullName>
    </submittedName>
</protein>
<evidence type="ECO:0000313" key="1">
    <source>
        <dbReference type="EMBL" id="MBI6181107.1"/>
    </source>
</evidence>
<proteinExistence type="predicted"/>
<dbReference type="EMBL" id="JAEHSL010000007">
    <property type="protein sequence ID" value="MBI6181107.1"/>
    <property type="molecule type" value="Genomic_DNA"/>
</dbReference>